<dbReference type="PANTHER" id="PTHR33693:SF1">
    <property type="entry name" value="TYPE-4 URACIL-DNA GLYCOSYLASE"/>
    <property type="match status" value="1"/>
</dbReference>
<dbReference type="InterPro" id="IPR005122">
    <property type="entry name" value="Uracil-DNA_glycosylase-like"/>
</dbReference>
<reference evidence="14" key="1">
    <citation type="submission" date="2017-09" db="EMBL/GenBank/DDBJ databases">
        <title>Depth-based differentiation of microbial function through sediment-hosted aquifers and enrichment of novel symbionts in the deep terrestrial subsurface.</title>
        <authorList>
            <person name="Probst A.J."/>
            <person name="Ladd B."/>
            <person name="Jarett J.K."/>
            <person name="Geller-Mcgrath D.E."/>
            <person name="Sieber C.M.K."/>
            <person name="Emerson J.B."/>
            <person name="Anantharaman K."/>
            <person name="Thomas B.C."/>
            <person name="Malmstrom R."/>
            <person name="Stieglmeier M."/>
            <person name="Klingl A."/>
            <person name="Woyke T."/>
            <person name="Ryan C.M."/>
            <person name="Banfield J.F."/>
        </authorList>
    </citation>
    <scope>NUCLEOTIDE SEQUENCE [LARGE SCALE GENOMIC DNA]</scope>
</reference>
<dbReference type="InterPro" id="IPR051536">
    <property type="entry name" value="UDG_Type-4/5"/>
</dbReference>
<sequence length="185" mass="21294">MPSKEKILEKLASQIRKCRKCSLWRMRKNTVPGEGPANAKIMVIGMAPGVQEDKIGKPFVGRAGKFLNELFKIAKIERGKIFITSPLKCLPQPPPNRKPTKEEIKACLPYLKKQIEIINPQKFILLGEVAFLVFFPDEKLKDFRGKFIKKGGKKYFISYHPAAGIRFQKFRKILEKDFRKLSGRF</sequence>
<keyword evidence="7" id="KW-0227">DNA damage</keyword>
<keyword evidence="11" id="KW-0234">DNA repair</keyword>
<organism evidence="13 14">
    <name type="scientific">Candidatus Nealsonbacteria bacterium CG02_land_8_20_14_3_00_40_11</name>
    <dbReference type="NCBI Taxonomy" id="1974700"/>
    <lineage>
        <taxon>Bacteria</taxon>
        <taxon>Candidatus Nealsoniibacteriota</taxon>
    </lineage>
</organism>
<comment type="catalytic activity">
    <reaction evidence="1">
        <text>Hydrolyzes single-stranded DNA or mismatched double-stranded DNA and polynucleotides, releasing free uracil.</text>
        <dbReference type="EC" id="3.2.2.27"/>
    </reaction>
</comment>
<dbReference type="SMART" id="SM00987">
    <property type="entry name" value="UreE_C"/>
    <property type="match status" value="1"/>
</dbReference>
<evidence type="ECO:0000256" key="1">
    <source>
        <dbReference type="ARBA" id="ARBA00001400"/>
    </source>
</evidence>
<evidence type="ECO:0000256" key="2">
    <source>
        <dbReference type="ARBA" id="ARBA00006521"/>
    </source>
</evidence>
<keyword evidence="5" id="KW-0004">4Fe-4S</keyword>
<evidence type="ECO:0000256" key="4">
    <source>
        <dbReference type="ARBA" id="ARBA00019403"/>
    </source>
</evidence>
<evidence type="ECO:0000256" key="8">
    <source>
        <dbReference type="ARBA" id="ARBA00022801"/>
    </source>
</evidence>
<dbReference type="Gene3D" id="3.40.470.10">
    <property type="entry name" value="Uracil-DNA glycosylase-like domain"/>
    <property type="match status" value="1"/>
</dbReference>
<protein>
    <recommendedName>
        <fullName evidence="4">Type-4 uracil-DNA glycosylase</fullName>
        <ecNumber evidence="3">3.2.2.27</ecNumber>
    </recommendedName>
</protein>
<dbReference type="Proteomes" id="UP000230304">
    <property type="component" value="Unassembled WGS sequence"/>
</dbReference>
<keyword evidence="8" id="KW-0378">Hydrolase</keyword>
<dbReference type="Pfam" id="PF03167">
    <property type="entry name" value="UDG"/>
    <property type="match status" value="1"/>
</dbReference>
<evidence type="ECO:0000256" key="3">
    <source>
        <dbReference type="ARBA" id="ARBA00012030"/>
    </source>
</evidence>
<dbReference type="EC" id="3.2.2.27" evidence="3"/>
<feature type="domain" description="Uracil-DNA glycosylase-like" evidence="12">
    <location>
        <begin position="32"/>
        <end position="179"/>
    </location>
</feature>
<evidence type="ECO:0000313" key="13">
    <source>
        <dbReference type="EMBL" id="PIV41856.1"/>
    </source>
</evidence>
<dbReference type="GO" id="GO:0004844">
    <property type="term" value="F:uracil DNA N-glycosylase activity"/>
    <property type="evidence" value="ECO:0007669"/>
    <property type="project" value="UniProtKB-EC"/>
</dbReference>
<evidence type="ECO:0000256" key="10">
    <source>
        <dbReference type="ARBA" id="ARBA00023014"/>
    </source>
</evidence>
<dbReference type="AlphaFoldDB" id="A0A2M7D7A3"/>
<dbReference type="InterPro" id="IPR036895">
    <property type="entry name" value="Uracil-DNA_glycosylase-like_sf"/>
</dbReference>
<keyword evidence="6" id="KW-0479">Metal-binding</keyword>
<dbReference type="GO" id="GO:0006281">
    <property type="term" value="P:DNA repair"/>
    <property type="evidence" value="ECO:0007669"/>
    <property type="project" value="UniProtKB-KW"/>
</dbReference>
<dbReference type="InterPro" id="IPR005273">
    <property type="entry name" value="Ura-DNA_glyco_family4"/>
</dbReference>
<dbReference type="EMBL" id="PEUA01000065">
    <property type="protein sequence ID" value="PIV41856.1"/>
    <property type="molecule type" value="Genomic_DNA"/>
</dbReference>
<dbReference type="SUPFAM" id="SSF52141">
    <property type="entry name" value="Uracil-DNA glycosylase-like"/>
    <property type="match status" value="1"/>
</dbReference>
<name>A0A2M7D7A3_9BACT</name>
<dbReference type="GO" id="GO:0051539">
    <property type="term" value="F:4 iron, 4 sulfur cluster binding"/>
    <property type="evidence" value="ECO:0007669"/>
    <property type="project" value="UniProtKB-KW"/>
</dbReference>
<dbReference type="CDD" id="cd10030">
    <property type="entry name" value="UDG-F4_TTUDGA_SPO1dp_like"/>
    <property type="match status" value="1"/>
</dbReference>
<evidence type="ECO:0000256" key="9">
    <source>
        <dbReference type="ARBA" id="ARBA00023004"/>
    </source>
</evidence>
<dbReference type="PANTHER" id="PTHR33693">
    <property type="entry name" value="TYPE-5 URACIL-DNA GLYCOSYLASE"/>
    <property type="match status" value="1"/>
</dbReference>
<comment type="similarity">
    <text evidence="2">Belongs to the uracil-DNA glycosylase (UDG) superfamily. Type 4 (UDGa) family.</text>
</comment>
<keyword evidence="9" id="KW-0408">Iron</keyword>
<keyword evidence="10" id="KW-0411">Iron-sulfur</keyword>
<evidence type="ECO:0000256" key="6">
    <source>
        <dbReference type="ARBA" id="ARBA00022723"/>
    </source>
</evidence>
<evidence type="ECO:0000256" key="11">
    <source>
        <dbReference type="ARBA" id="ARBA00023204"/>
    </source>
</evidence>
<evidence type="ECO:0000256" key="5">
    <source>
        <dbReference type="ARBA" id="ARBA00022485"/>
    </source>
</evidence>
<dbReference type="SMART" id="SM00986">
    <property type="entry name" value="UDG"/>
    <property type="match status" value="1"/>
</dbReference>
<comment type="caution">
    <text evidence="13">The sequence shown here is derived from an EMBL/GenBank/DDBJ whole genome shotgun (WGS) entry which is preliminary data.</text>
</comment>
<dbReference type="GO" id="GO:0046872">
    <property type="term" value="F:metal ion binding"/>
    <property type="evidence" value="ECO:0007669"/>
    <property type="project" value="UniProtKB-KW"/>
</dbReference>
<evidence type="ECO:0000256" key="7">
    <source>
        <dbReference type="ARBA" id="ARBA00022763"/>
    </source>
</evidence>
<dbReference type="NCBIfam" id="TIGR00758">
    <property type="entry name" value="UDG_fam4"/>
    <property type="match status" value="1"/>
</dbReference>
<accession>A0A2M7D7A3</accession>
<gene>
    <name evidence="13" type="ORF">COS26_03015</name>
</gene>
<proteinExistence type="inferred from homology"/>
<evidence type="ECO:0000259" key="12">
    <source>
        <dbReference type="SMART" id="SM00986"/>
    </source>
</evidence>
<evidence type="ECO:0000313" key="14">
    <source>
        <dbReference type="Proteomes" id="UP000230304"/>
    </source>
</evidence>